<proteinExistence type="inferred from homology"/>
<dbReference type="AlphaFoldDB" id="A0AAV0BT22"/>
<dbReference type="PANTHER" id="PTHR12810">
    <property type="entry name" value="MITOCHONDRIAL 28S RIBOSOMAL PROTEIN S29"/>
    <property type="match status" value="1"/>
</dbReference>
<keyword evidence="6" id="KW-0687">Ribonucleoprotein</keyword>
<evidence type="ECO:0000256" key="1">
    <source>
        <dbReference type="ARBA" id="ARBA00004173"/>
    </source>
</evidence>
<dbReference type="GO" id="GO:0005763">
    <property type="term" value="C:mitochondrial small ribosomal subunit"/>
    <property type="evidence" value="ECO:0007669"/>
    <property type="project" value="TreeGrafter"/>
</dbReference>
<comment type="subcellular location">
    <subcellularLocation>
        <location evidence="1">Mitochondrion</location>
    </subcellularLocation>
</comment>
<keyword evidence="4" id="KW-0689">Ribosomal protein</keyword>
<evidence type="ECO:0000313" key="8">
    <source>
        <dbReference type="EMBL" id="CAH7689382.1"/>
    </source>
</evidence>
<keyword evidence="5" id="KW-0496">Mitochondrion</keyword>
<gene>
    <name evidence="8" type="ORF">PPACK8108_LOCUS24450</name>
</gene>
<evidence type="ECO:0000256" key="5">
    <source>
        <dbReference type="ARBA" id="ARBA00023128"/>
    </source>
</evidence>
<dbReference type="InterPro" id="IPR019368">
    <property type="entry name" value="Ribosomal_mS29"/>
</dbReference>
<evidence type="ECO:0000313" key="9">
    <source>
        <dbReference type="Proteomes" id="UP001153365"/>
    </source>
</evidence>
<accession>A0AAV0BT22</accession>
<evidence type="ECO:0000256" key="7">
    <source>
        <dbReference type="ARBA" id="ARBA00035140"/>
    </source>
</evidence>
<keyword evidence="3" id="KW-0809">Transit peptide</keyword>
<evidence type="ECO:0000256" key="3">
    <source>
        <dbReference type="ARBA" id="ARBA00022946"/>
    </source>
</evidence>
<name>A0AAV0BT22_PHAPC</name>
<dbReference type="EMBL" id="CALTRL010006069">
    <property type="protein sequence ID" value="CAH7689382.1"/>
    <property type="molecule type" value="Genomic_DNA"/>
</dbReference>
<comment type="caution">
    <text evidence="8">The sequence shown here is derived from an EMBL/GenBank/DDBJ whole genome shotgun (WGS) entry which is preliminary data.</text>
</comment>
<keyword evidence="9" id="KW-1185">Reference proteome</keyword>
<organism evidence="8 9">
    <name type="scientific">Phakopsora pachyrhizi</name>
    <name type="common">Asian soybean rust disease fungus</name>
    <dbReference type="NCBI Taxonomy" id="170000"/>
    <lineage>
        <taxon>Eukaryota</taxon>
        <taxon>Fungi</taxon>
        <taxon>Dikarya</taxon>
        <taxon>Basidiomycota</taxon>
        <taxon>Pucciniomycotina</taxon>
        <taxon>Pucciniomycetes</taxon>
        <taxon>Pucciniales</taxon>
        <taxon>Phakopsoraceae</taxon>
        <taxon>Phakopsora</taxon>
    </lineage>
</organism>
<sequence>MSIYLLTQVCRSCLRRGAGVGGMSRFSRLGYKPVIQSNSYATGGPDPGRLVNPEYISKSSIDLSSVPELEPSQMLSSRVGELFRFSTRALKAFEKFEVPHSVRSDWKPTPVPTTTLRKASVELVSKLERASEEEPSSQKCLLALNGAAGSGKSTVLLHGVSYAVQKRWIVLYIPDVQPLVGGRYGYEYCSKSQIFHQNSLSSTILSRLLSLNDLSGLIVKNSKELFGTRDEQFVEAQDPPISTGLPLTSLIQMGIQNPHFGPVVLDAVLEELSQQTVRPVLLAIDGAQNLFKTSGYLDGSFRPIDSFALNVPRLLVSFARGTRKMSKGLTVLSASSLDTTSKSVAWESVIKGGKLPSGYIWPGWGAYGELAKPISDIPKIEVENLELREAAGVARGLEITKQLFGPLSDRIFARHFVSSGGNAREFRREIKHQLAF</sequence>
<dbReference type="Pfam" id="PF10236">
    <property type="entry name" value="DAP3"/>
    <property type="match status" value="1"/>
</dbReference>
<protein>
    <recommendedName>
        <fullName evidence="7">Small ribosomal subunit protein mS29</fullName>
    </recommendedName>
</protein>
<evidence type="ECO:0000256" key="2">
    <source>
        <dbReference type="ARBA" id="ARBA00009863"/>
    </source>
</evidence>
<evidence type="ECO:0000256" key="4">
    <source>
        <dbReference type="ARBA" id="ARBA00022980"/>
    </source>
</evidence>
<reference evidence="8" key="1">
    <citation type="submission" date="2022-06" db="EMBL/GenBank/DDBJ databases">
        <authorList>
            <consortium name="SYNGENTA / RWTH Aachen University"/>
        </authorList>
    </citation>
    <scope>NUCLEOTIDE SEQUENCE</scope>
</reference>
<dbReference type="GO" id="GO:0003735">
    <property type="term" value="F:structural constituent of ribosome"/>
    <property type="evidence" value="ECO:0007669"/>
    <property type="project" value="TreeGrafter"/>
</dbReference>
<comment type="similarity">
    <text evidence="2">Belongs to the mitochondrion-specific ribosomal protein mS29 family.</text>
</comment>
<dbReference type="PANTHER" id="PTHR12810:SF0">
    <property type="entry name" value="SMALL RIBOSOMAL SUBUNIT PROTEIN MS29"/>
    <property type="match status" value="1"/>
</dbReference>
<evidence type="ECO:0000256" key="6">
    <source>
        <dbReference type="ARBA" id="ARBA00023274"/>
    </source>
</evidence>
<dbReference type="Proteomes" id="UP001153365">
    <property type="component" value="Unassembled WGS sequence"/>
</dbReference>